<feature type="region of interest" description="Disordered" evidence="1">
    <location>
        <begin position="1"/>
        <end position="100"/>
    </location>
</feature>
<reference evidence="2 3" key="1">
    <citation type="submission" date="2017-05" db="EMBL/GenBank/DDBJ databases">
        <title>Streptomyces alboflavus Genome sequencing and assembly.</title>
        <authorList>
            <person name="Wang Y."/>
            <person name="Du B."/>
            <person name="Ding Y."/>
            <person name="Liu H."/>
            <person name="Hou Q."/>
            <person name="Liu K."/>
            <person name="Wang C."/>
            <person name="Yao L."/>
        </authorList>
    </citation>
    <scope>NUCLEOTIDE SEQUENCE [LARGE SCALE GENOMIC DNA]</scope>
    <source>
        <strain evidence="2 3">MDJK44</strain>
    </source>
</reference>
<evidence type="ECO:0000256" key="1">
    <source>
        <dbReference type="SAM" id="MobiDB-lite"/>
    </source>
</evidence>
<proteinExistence type="predicted"/>
<feature type="compositionally biased region" description="Basic and acidic residues" evidence="1">
    <location>
        <begin position="7"/>
        <end position="28"/>
    </location>
</feature>
<dbReference type="EMBL" id="CP021748">
    <property type="protein sequence ID" value="ARX87263.1"/>
    <property type="molecule type" value="Genomic_DNA"/>
</dbReference>
<dbReference type="Proteomes" id="UP000195880">
    <property type="component" value="Chromosome"/>
</dbReference>
<feature type="compositionally biased region" description="Low complexity" evidence="1">
    <location>
        <begin position="77"/>
        <end position="86"/>
    </location>
</feature>
<organism evidence="2 3">
    <name type="scientific">Streptomyces alboflavus</name>
    <dbReference type="NCBI Taxonomy" id="67267"/>
    <lineage>
        <taxon>Bacteria</taxon>
        <taxon>Bacillati</taxon>
        <taxon>Actinomycetota</taxon>
        <taxon>Actinomycetes</taxon>
        <taxon>Kitasatosporales</taxon>
        <taxon>Streptomycetaceae</taxon>
        <taxon>Streptomyces</taxon>
    </lineage>
</organism>
<dbReference type="KEGG" id="salf:SMD44_06744"/>
<keyword evidence="3" id="KW-1185">Reference proteome</keyword>
<dbReference type="AlphaFoldDB" id="A0A1Z1WLF7"/>
<name>A0A1Z1WLF7_9ACTN</name>
<evidence type="ECO:0000313" key="3">
    <source>
        <dbReference type="Proteomes" id="UP000195880"/>
    </source>
</evidence>
<evidence type="ECO:0000313" key="2">
    <source>
        <dbReference type="EMBL" id="ARX87263.1"/>
    </source>
</evidence>
<sequence>MRLLLTARREQDEVAHSKIDGLPGERADGLGGTGRADVGLVGEERGVGAPQGVRPRRRVVPVEPHRTGPRGGPHLVPRGPRGLGDPAPDPPGRPGDEDRQRCLSALRVLCVLLVRGHG</sequence>
<protein>
    <submittedName>
        <fullName evidence="2">Uncharacterized protein</fullName>
    </submittedName>
</protein>
<gene>
    <name evidence="2" type="ORF">SMD44_06744</name>
</gene>
<accession>A0A1Z1WLF7</accession>